<dbReference type="OrthoDB" id="9804907at2"/>
<dbReference type="InterPro" id="IPR037523">
    <property type="entry name" value="VOC_core"/>
</dbReference>
<evidence type="ECO:0000259" key="1">
    <source>
        <dbReference type="PROSITE" id="PS51819"/>
    </source>
</evidence>
<protein>
    <submittedName>
        <fullName evidence="2">VOC family protein</fullName>
    </submittedName>
</protein>
<dbReference type="Gene3D" id="3.10.180.10">
    <property type="entry name" value="2,3-Dihydroxybiphenyl 1,2-Dioxygenase, domain 1"/>
    <property type="match status" value="1"/>
</dbReference>
<dbReference type="RefSeq" id="WP_129046504.1">
    <property type="nucleotide sequence ID" value="NZ_SDHX01000001.1"/>
</dbReference>
<dbReference type="PROSITE" id="PS51819">
    <property type="entry name" value="VOC"/>
    <property type="match status" value="1"/>
</dbReference>
<accession>A0A4Q1C8C3</accession>
<reference evidence="2 3" key="1">
    <citation type="submission" date="2019-01" db="EMBL/GenBank/DDBJ databases">
        <title>Lacunisphaera sp. strain TWA-58.</title>
        <authorList>
            <person name="Chen W.-M."/>
        </authorList>
    </citation>
    <scope>NUCLEOTIDE SEQUENCE [LARGE SCALE GENOMIC DNA]</scope>
    <source>
        <strain evidence="2 3">TWA-58</strain>
    </source>
</reference>
<dbReference type="EMBL" id="SDHX01000001">
    <property type="protein sequence ID" value="RXK55138.1"/>
    <property type="molecule type" value="Genomic_DNA"/>
</dbReference>
<comment type="caution">
    <text evidence="2">The sequence shown here is derived from an EMBL/GenBank/DDBJ whole genome shotgun (WGS) entry which is preliminary data.</text>
</comment>
<feature type="domain" description="VOC" evidence="1">
    <location>
        <begin position="6"/>
        <end position="121"/>
    </location>
</feature>
<sequence>MLQVTGIAFALYHVTDVARARNFYEGILGLRVGTQAEFAPGQWWIEYEAGPSGLAITNFGGTAVPASGGPGVALEVTNYDDAIATVKAAGLSPSWGPHDCDACRSIGFRDPDGNEVFLHQRKGSV</sequence>
<keyword evidence="3" id="KW-1185">Reference proteome</keyword>
<evidence type="ECO:0000313" key="2">
    <source>
        <dbReference type="EMBL" id="RXK55138.1"/>
    </source>
</evidence>
<evidence type="ECO:0000313" key="3">
    <source>
        <dbReference type="Proteomes" id="UP000290218"/>
    </source>
</evidence>
<organism evidence="2 3">
    <name type="scientific">Oleiharenicola lentus</name>
    <dbReference type="NCBI Taxonomy" id="2508720"/>
    <lineage>
        <taxon>Bacteria</taxon>
        <taxon>Pseudomonadati</taxon>
        <taxon>Verrucomicrobiota</taxon>
        <taxon>Opitutia</taxon>
        <taxon>Opitutales</taxon>
        <taxon>Opitutaceae</taxon>
        <taxon>Oleiharenicola</taxon>
    </lineage>
</organism>
<dbReference type="InterPro" id="IPR004360">
    <property type="entry name" value="Glyas_Fos-R_dOase_dom"/>
</dbReference>
<dbReference type="AlphaFoldDB" id="A0A4Q1C8C3"/>
<name>A0A4Q1C8C3_9BACT</name>
<gene>
    <name evidence="2" type="ORF">ESB00_04365</name>
</gene>
<dbReference type="Proteomes" id="UP000290218">
    <property type="component" value="Unassembled WGS sequence"/>
</dbReference>
<proteinExistence type="predicted"/>
<dbReference type="Pfam" id="PF00903">
    <property type="entry name" value="Glyoxalase"/>
    <property type="match status" value="1"/>
</dbReference>
<dbReference type="SUPFAM" id="SSF54593">
    <property type="entry name" value="Glyoxalase/Bleomycin resistance protein/Dihydroxybiphenyl dioxygenase"/>
    <property type="match status" value="1"/>
</dbReference>
<dbReference type="InterPro" id="IPR029068">
    <property type="entry name" value="Glyas_Bleomycin-R_OHBP_Dase"/>
</dbReference>